<keyword evidence="2" id="KW-0325">Glycoprotein</keyword>
<dbReference type="GO" id="GO:0000298">
    <property type="term" value="F:endopolyphosphatase activity"/>
    <property type="evidence" value="ECO:0007669"/>
    <property type="project" value="TreeGrafter"/>
</dbReference>
<accession>A0A4S4KCQ8</accession>
<reference evidence="4 5" key="1">
    <citation type="submission" date="2019-02" db="EMBL/GenBank/DDBJ databases">
        <title>Genome sequencing of the rare red list fungi Phlebia centrifuga.</title>
        <authorList>
            <person name="Buettner E."/>
            <person name="Kellner H."/>
        </authorList>
    </citation>
    <scope>NUCLEOTIDE SEQUENCE [LARGE SCALE GENOMIC DNA]</scope>
    <source>
        <strain evidence="4 5">DSM 108282</strain>
    </source>
</reference>
<dbReference type="PANTHER" id="PTHR10340">
    <property type="entry name" value="SPHINGOMYELIN PHOSPHODIESTERASE"/>
    <property type="match status" value="1"/>
</dbReference>
<evidence type="ECO:0000256" key="3">
    <source>
        <dbReference type="SAM" id="SignalP"/>
    </source>
</evidence>
<dbReference type="PANTHER" id="PTHR10340:SF55">
    <property type="entry name" value="ENDOPOLYPHOSPHATASE"/>
    <property type="match status" value="1"/>
</dbReference>
<comment type="caution">
    <text evidence="4">The sequence shown here is derived from an EMBL/GenBank/DDBJ whole genome shotgun (WGS) entry which is preliminary data.</text>
</comment>
<dbReference type="GO" id="GO:0004309">
    <property type="term" value="F:exopolyphosphatase activity"/>
    <property type="evidence" value="ECO:0007669"/>
    <property type="project" value="TreeGrafter"/>
</dbReference>
<protein>
    <recommendedName>
        <fullName evidence="6">Endopolyphosphatase</fullName>
    </recommendedName>
</protein>
<dbReference type="Proteomes" id="UP000309038">
    <property type="component" value="Unassembled WGS sequence"/>
</dbReference>
<organism evidence="4 5">
    <name type="scientific">Hermanssonia centrifuga</name>
    <dbReference type="NCBI Taxonomy" id="98765"/>
    <lineage>
        <taxon>Eukaryota</taxon>
        <taxon>Fungi</taxon>
        <taxon>Dikarya</taxon>
        <taxon>Basidiomycota</taxon>
        <taxon>Agaricomycotina</taxon>
        <taxon>Agaricomycetes</taxon>
        <taxon>Polyporales</taxon>
        <taxon>Meruliaceae</taxon>
        <taxon>Hermanssonia</taxon>
    </lineage>
</organism>
<feature type="signal peptide" evidence="3">
    <location>
        <begin position="1"/>
        <end position="22"/>
    </location>
</feature>
<keyword evidence="5" id="KW-1185">Reference proteome</keyword>
<keyword evidence="3" id="KW-0732">Signal</keyword>
<evidence type="ECO:0000313" key="5">
    <source>
        <dbReference type="Proteomes" id="UP000309038"/>
    </source>
</evidence>
<evidence type="ECO:0000256" key="1">
    <source>
        <dbReference type="ARBA" id="ARBA00022801"/>
    </source>
</evidence>
<dbReference type="InterPro" id="IPR029052">
    <property type="entry name" value="Metallo-depent_PP-like"/>
</dbReference>
<evidence type="ECO:0000256" key="2">
    <source>
        <dbReference type="ARBA" id="ARBA00023180"/>
    </source>
</evidence>
<proteinExistence type="predicted"/>
<dbReference type="AlphaFoldDB" id="A0A4S4KCQ8"/>
<dbReference type="GO" id="GO:0008081">
    <property type="term" value="F:phosphoric diester hydrolase activity"/>
    <property type="evidence" value="ECO:0007669"/>
    <property type="project" value="TreeGrafter"/>
</dbReference>
<sequence>MLQHSVLLLLLIFGGLQDTVLAIPAQVPLDVVSRLTTRPKRKLQGRFLHVTDIHPDPFYRVGTSEKSACHRQKPKKAKPRAGEFGMAYSDCDSPLSLANYALDHLDKEWASEIDFVISHNIMMPGPNEVTFEFSSIWKSFVPFHSYQVFQRGGYFAVEVIPDAVAVISLNTMYFFDSNTAVGGCEVKDPEDPGNLQYDWLEVQLATFRSRGMQVWISGHVPPSHYHPECHVRYVELSLRYQDTILGHLFGHMNADHFFFLDARRLQDHREQNGSAETSTELDPLKKHKQLYTTLLKDFSHISKPDKAQYDSLAVVNVSPSVVPNPYLPSFRIFSYNISGTPYRPVDVT</sequence>
<feature type="chain" id="PRO_5020392377" description="Endopolyphosphatase" evidence="3">
    <location>
        <begin position="23"/>
        <end position="348"/>
    </location>
</feature>
<name>A0A4S4KCQ8_9APHY</name>
<dbReference type="GO" id="GO:0005615">
    <property type="term" value="C:extracellular space"/>
    <property type="evidence" value="ECO:0007669"/>
    <property type="project" value="TreeGrafter"/>
</dbReference>
<dbReference type="SUPFAM" id="SSF56300">
    <property type="entry name" value="Metallo-dependent phosphatases"/>
    <property type="match status" value="1"/>
</dbReference>
<gene>
    <name evidence="4" type="ORF">EW026_g5912</name>
</gene>
<dbReference type="EMBL" id="SGPJ01000286">
    <property type="protein sequence ID" value="THG95806.1"/>
    <property type="molecule type" value="Genomic_DNA"/>
</dbReference>
<evidence type="ECO:0008006" key="6">
    <source>
        <dbReference type="Google" id="ProtNLM"/>
    </source>
</evidence>
<dbReference type="GO" id="GO:0000324">
    <property type="term" value="C:fungal-type vacuole"/>
    <property type="evidence" value="ECO:0007669"/>
    <property type="project" value="TreeGrafter"/>
</dbReference>
<dbReference type="GO" id="GO:0006798">
    <property type="term" value="P:polyphosphate catabolic process"/>
    <property type="evidence" value="ECO:0007669"/>
    <property type="project" value="TreeGrafter"/>
</dbReference>
<evidence type="ECO:0000313" key="4">
    <source>
        <dbReference type="EMBL" id="THG95806.1"/>
    </source>
</evidence>
<keyword evidence="1" id="KW-0378">Hydrolase</keyword>